<dbReference type="CDD" id="cd02857">
    <property type="entry name" value="E_set_CDase_PDE_N"/>
    <property type="match status" value="1"/>
</dbReference>
<feature type="domain" description="Glycosyl hydrolase family 13 catalytic" evidence="3">
    <location>
        <begin position="141"/>
        <end position="508"/>
    </location>
</feature>
<protein>
    <submittedName>
        <fullName evidence="4">Glycoside hydrolase family 13 protein</fullName>
    </submittedName>
</protein>
<dbReference type="InterPro" id="IPR006047">
    <property type="entry name" value="GH13_cat_dom"/>
</dbReference>
<name>A0ABS6TFN8_9ENTE</name>
<reference evidence="4 5" key="1">
    <citation type="submission" date="2021-06" db="EMBL/GenBank/DDBJ databases">
        <title>Enterococcus alishanensis sp. nov., a novel lactic acid bacterium isolated from fresh coffee beans.</title>
        <authorList>
            <person name="Chen Y.-S."/>
        </authorList>
    </citation>
    <scope>NUCLEOTIDE SEQUENCE [LARGE SCALE GENOMIC DNA]</scope>
    <source>
        <strain evidence="4 5">ALS3</strain>
    </source>
</reference>
<evidence type="ECO:0000256" key="1">
    <source>
        <dbReference type="ARBA" id="ARBA00022801"/>
    </source>
</evidence>
<proteinExistence type="predicted"/>
<dbReference type="PANTHER" id="PTHR10357:SF210">
    <property type="entry name" value="MALTODEXTRIN GLUCOSIDASE"/>
    <property type="match status" value="1"/>
</dbReference>
<dbReference type="Pfam" id="PF02903">
    <property type="entry name" value="Alpha-amylase_N"/>
    <property type="match status" value="1"/>
</dbReference>
<comment type="caution">
    <text evidence="4">The sequence shown here is derived from an EMBL/GenBank/DDBJ whole genome shotgun (WGS) entry which is preliminary data.</text>
</comment>
<dbReference type="Pfam" id="PF00128">
    <property type="entry name" value="Alpha-amylase"/>
    <property type="match status" value="1"/>
</dbReference>
<dbReference type="InterPro" id="IPR004185">
    <property type="entry name" value="Glyco_hydro_13_lg-like_dom"/>
</dbReference>
<gene>
    <name evidence="4" type="ORF">KUA55_13365</name>
</gene>
<keyword evidence="5" id="KW-1185">Reference proteome</keyword>
<dbReference type="PANTHER" id="PTHR10357">
    <property type="entry name" value="ALPHA-AMYLASE FAMILY MEMBER"/>
    <property type="match status" value="1"/>
</dbReference>
<evidence type="ECO:0000313" key="4">
    <source>
        <dbReference type="EMBL" id="MBV7391672.1"/>
    </source>
</evidence>
<dbReference type="GO" id="GO:0016787">
    <property type="term" value="F:hydrolase activity"/>
    <property type="evidence" value="ECO:0007669"/>
    <property type="project" value="UniProtKB-KW"/>
</dbReference>
<dbReference type="CDD" id="cd11338">
    <property type="entry name" value="AmyAc_CMD"/>
    <property type="match status" value="1"/>
</dbReference>
<dbReference type="Proteomes" id="UP000774130">
    <property type="component" value="Unassembled WGS sequence"/>
</dbReference>
<evidence type="ECO:0000256" key="2">
    <source>
        <dbReference type="ARBA" id="ARBA00023295"/>
    </source>
</evidence>
<sequence>MNQAAIYHRPESEFAYLYKKNLMHIRLQTGKDVAEVCLLHGDPYELETKRWFKKSISLDKWLSTESHDFWQIEVTAPYKRLSYGFLVKGIDGSEILYNDQGIFSVEEKYLLEGNMYFRMPYFQEIDRFKAPDWVKETVWYQIFPERFANGDLQNDPVGTLKWGSKEHPDRTDFYGGDLQGVTDHLDYLVDLGINGIYFCPIFTAHSNHKYDTIDYFQIDPAFGDTETFKELVAACHQRGIRVMLDAVFNHLGDQSPQWQDVVKNGEHSRYKDWFMIDSFPVSYTETNDFEFASEKNYDTFAFTPHMSKLNTANPEVQDFILEVASYWIKEFEIDAWRLDVANEVDHHLWKKFHEVCFNLNPDFYLLGEIWHSAQSWLQGDEFTGVMNYAFTDAIIGYFLDKKISLTQMVSKLNRQLTMYRKQTSQMMMNVLDSHDTPRILTVANGDKALMRQAEAFTYLQTGSPCLYYGDEIAMTGEMDPDCRKCMVWEKEKQDFAMLAFFKELIIFRKKYATLLSEGSIVWEKIDKVSGELILVREFAGVELQAVFNTGENELTHQFSGEVLLQQLTKKSKDCLSIAAKGFVIYQKES</sequence>
<keyword evidence="1 4" id="KW-0378">Hydrolase</keyword>
<keyword evidence="2" id="KW-0326">Glycosidase</keyword>
<accession>A0ABS6TFN8</accession>
<evidence type="ECO:0000259" key="3">
    <source>
        <dbReference type="SMART" id="SM00642"/>
    </source>
</evidence>
<dbReference type="RefSeq" id="WP_218326880.1">
    <property type="nucleotide sequence ID" value="NZ_JAHUZB010000005.1"/>
</dbReference>
<dbReference type="SMART" id="SM00642">
    <property type="entry name" value="Aamy"/>
    <property type="match status" value="1"/>
</dbReference>
<evidence type="ECO:0000313" key="5">
    <source>
        <dbReference type="Proteomes" id="UP000774130"/>
    </source>
</evidence>
<dbReference type="EMBL" id="JAHUZB010000005">
    <property type="protein sequence ID" value="MBV7391672.1"/>
    <property type="molecule type" value="Genomic_DNA"/>
</dbReference>
<organism evidence="4 5">
    <name type="scientific">Enterococcus alishanensis</name>
    <dbReference type="NCBI Taxonomy" id="1303817"/>
    <lineage>
        <taxon>Bacteria</taxon>
        <taxon>Bacillati</taxon>
        <taxon>Bacillota</taxon>
        <taxon>Bacilli</taxon>
        <taxon>Lactobacillales</taxon>
        <taxon>Enterococcaceae</taxon>
        <taxon>Enterococcus</taxon>
    </lineage>
</organism>